<dbReference type="Proteomes" id="UP000219285">
    <property type="component" value="Chromosome"/>
</dbReference>
<keyword evidence="1" id="KW-1133">Transmembrane helix</keyword>
<keyword evidence="1" id="KW-0812">Transmembrane</keyword>
<feature type="transmembrane region" description="Helical" evidence="1">
    <location>
        <begin position="70"/>
        <end position="89"/>
    </location>
</feature>
<dbReference type="RefSeq" id="WP_075607799.1">
    <property type="nucleotide sequence ID" value="NZ_CP052766.1"/>
</dbReference>
<feature type="transmembrane region" description="Helical" evidence="1">
    <location>
        <begin position="47"/>
        <end position="64"/>
    </location>
</feature>
<reference evidence="2 3" key="2">
    <citation type="submission" date="2020-04" db="EMBL/GenBank/DDBJ databases">
        <title>Complete genome sequence of Alteromonas pelagimontana 5.12T.</title>
        <authorList>
            <person name="Sinha R.K."/>
            <person name="Krishnan K.P."/>
            <person name="Kurian J.P."/>
        </authorList>
    </citation>
    <scope>NUCLEOTIDE SEQUENCE [LARGE SCALE GENOMIC DNA]</scope>
    <source>
        <strain evidence="2 3">5.12</strain>
    </source>
</reference>
<feature type="transmembrane region" description="Helical" evidence="1">
    <location>
        <begin position="16"/>
        <end position="35"/>
    </location>
</feature>
<accession>A0A6M4ME67</accession>
<dbReference type="KEGG" id="apel:CA267_008970"/>
<dbReference type="OrthoDB" id="6322300at2"/>
<dbReference type="EMBL" id="CP052766">
    <property type="protein sequence ID" value="QJR80900.1"/>
    <property type="molecule type" value="Genomic_DNA"/>
</dbReference>
<reference evidence="3" key="1">
    <citation type="submission" date="2014-12" db="EMBL/GenBank/DDBJ databases">
        <title>Complete genome sequence of a multi-drug resistant Klebsiella pneumoniae.</title>
        <authorList>
            <person name="Hua X."/>
            <person name="Chen Q."/>
            <person name="Li X."/>
            <person name="Feng Y."/>
            <person name="Ruan Z."/>
            <person name="Yu Y."/>
        </authorList>
    </citation>
    <scope>NUCLEOTIDE SEQUENCE [LARGE SCALE GENOMIC DNA]</scope>
    <source>
        <strain evidence="3">5.12</strain>
    </source>
</reference>
<evidence type="ECO:0000313" key="3">
    <source>
        <dbReference type="Proteomes" id="UP000219285"/>
    </source>
</evidence>
<evidence type="ECO:0000313" key="2">
    <source>
        <dbReference type="EMBL" id="QJR80900.1"/>
    </source>
</evidence>
<protein>
    <submittedName>
        <fullName evidence="2">Uncharacterized protein</fullName>
    </submittedName>
</protein>
<proteinExistence type="predicted"/>
<organism evidence="2 3">
    <name type="scientific">Alteromonas pelagimontana</name>
    <dbReference type="NCBI Taxonomy" id="1858656"/>
    <lineage>
        <taxon>Bacteria</taxon>
        <taxon>Pseudomonadati</taxon>
        <taxon>Pseudomonadota</taxon>
        <taxon>Gammaproteobacteria</taxon>
        <taxon>Alteromonadales</taxon>
        <taxon>Alteromonadaceae</taxon>
        <taxon>Alteromonas/Salinimonas group</taxon>
        <taxon>Alteromonas</taxon>
    </lineage>
</organism>
<sequence length="90" mass="9660">MTDSNPQDSFANKKNILWVILSGAMALTFVVLLFLPYSGTGGDTLSVYSAMLWCGLFGAALFRYLDKNGWIGFAAGSVVGMVLQVISALF</sequence>
<keyword evidence="1" id="KW-0472">Membrane</keyword>
<name>A0A6M4ME67_9ALTE</name>
<evidence type="ECO:0000256" key="1">
    <source>
        <dbReference type="SAM" id="Phobius"/>
    </source>
</evidence>
<dbReference type="AlphaFoldDB" id="A0A6M4ME67"/>
<gene>
    <name evidence="2" type="ORF">CA267_008970</name>
</gene>
<keyword evidence="3" id="KW-1185">Reference proteome</keyword>